<dbReference type="InterPro" id="IPR011990">
    <property type="entry name" value="TPR-like_helical_dom_sf"/>
</dbReference>
<comment type="caution">
    <text evidence="3">The sequence shown here is derived from an EMBL/GenBank/DDBJ whole genome shotgun (WGS) entry which is preliminary data.</text>
</comment>
<dbReference type="PROSITE" id="PS50005">
    <property type="entry name" value="TPR"/>
    <property type="match status" value="1"/>
</dbReference>
<dbReference type="InterPro" id="IPR003593">
    <property type="entry name" value="AAA+_ATPase"/>
</dbReference>
<dbReference type="Proteomes" id="UP001500280">
    <property type="component" value="Unassembled WGS sequence"/>
</dbReference>
<dbReference type="EMBL" id="BAAANF010000019">
    <property type="protein sequence ID" value="GAA1704124.1"/>
    <property type="molecule type" value="Genomic_DNA"/>
</dbReference>
<keyword evidence="1" id="KW-0802">TPR repeat</keyword>
<evidence type="ECO:0000256" key="1">
    <source>
        <dbReference type="PROSITE-ProRule" id="PRU00339"/>
    </source>
</evidence>
<dbReference type="Gene3D" id="3.40.50.300">
    <property type="entry name" value="P-loop containing nucleotide triphosphate hydrolases"/>
    <property type="match status" value="1"/>
</dbReference>
<dbReference type="PANTHER" id="PTHR47691">
    <property type="entry name" value="REGULATOR-RELATED"/>
    <property type="match status" value="1"/>
</dbReference>
<keyword evidence="4" id="KW-1185">Reference proteome</keyword>
<dbReference type="SUPFAM" id="SSF52540">
    <property type="entry name" value="P-loop containing nucleoside triphosphate hydrolases"/>
    <property type="match status" value="1"/>
</dbReference>
<proteinExistence type="predicted"/>
<feature type="repeat" description="TPR" evidence="1">
    <location>
        <begin position="675"/>
        <end position="708"/>
    </location>
</feature>
<dbReference type="Gene3D" id="1.25.40.10">
    <property type="entry name" value="Tetratricopeptide repeat domain"/>
    <property type="match status" value="2"/>
</dbReference>
<dbReference type="SMART" id="SM00028">
    <property type="entry name" value="TPR"/>
    <property type="match status" value="7"/>
</dbReference>
<sequence>MSPSENSASPAPDPRSAQKVDDLAMVLKQTVDWAGSIAYRTLAEEVNALRYRRAGRDEDVPTLSHSVLGRMLQRSARTKWKYDNLMDVLSVLGVPDEAKDWWREAWSAVFHPPDPDQIVEVMGAMPLPAPYFTGRSRILRQSAARVVPGGIWALTGMPGVGKSEVALRLARGATDEGLGELQLYVDLRGFDVERRPPAHPSAVLDQLLRRLGQRGPLPGAHSAKVRSYRNLMNGRRVFLLLDNAASAEQVQDLLPNSPTAFTMITSRRQLEGIAATALDPMTDAEAVELLRLTGGLDDLGAEQFGQLALIAQRCGHLPQALAAIGRHINAFADWTLADHLVVLDDLILEGEINRALTVSYDDLTTAGQRLLRLLAVSPCDESSVDAADALTGDAPTANMTSLEQLTDASLIREISSRRYRLHDVVRAYGRRLSVTVDSQSSRSIAAGRLADHYAAGASAAMDVLLPHERSRRPVLNVASAPPVFAEADEARAWLEAERANILTVAGYVAGEGDLNWTADLAAVLAKYLEIGALYSEGALLHELAARTADMPRRCLSLIHLAVVNFRRGDYSAAREQCLEALSLADLLGDDFLLARAHINLGNIDGTLADYPSAVEHQRQGFEHAVAAGIDSTDQANVLANLGHLYERLGLYAEADASSVQAVELYAASENEFGESIAQANLGTVRYRVGDYAGSLSRFRRALELSRRLRDPQGVALALTNLGNVLVATEELEAAEAAFADAAAEIADVDDVPGRAFIVHRRALLHLARAEYGSALADNRSAFVAYTELGDKQALAEALNIHGDILRAMSNHAAARLRYQEALDLAEALGDRYEQRIAHLGMADCGRHLEEPAAAHTHEVQAARITAELGQQTVPPAST</sequence>
<dbReference type="Pfam" id="PF13181">
    <property type="entry name" value="TPR_8"/>
    <property type="match status" value="1"/>
</dbReference>
<dbReference type="PANTHER" id="PTHR47691:SF3">
    <property type="entry name" value="HTH-TYPE TRANSCRIPTIONAL REGULATOR RV0890C-RELATED"/>
    <property type="match status" value="1"/>
</dbReference>
<evidence type="ECO:0000313" key="4">
    <source>
        <dbReference type="Proteomes" id="UP001500280"/>
    </source>
</evidence>
<feature type="domain" description="AAA+ ATPase" evidence="2">
    <location>
        <begin position="148"/>
        <end position="288"/>
    </location>
</feature>
<dbReference type="InterPro" id="IPR027417">
    <property type="entry name" value="P-loop_NTPase"/>
</dbReference>
<dbReference type="SUPFAM" id="SSF48452">
    <property type="entry name" value="TPR-like"/>
    <property type="match status" value="2"/>
</dbReference>
<dbReference type="Pfam" id="PF13424">
    <property type="entry name" value="TPR_12"/>
    <property type="match status" value="2"/>
</dbReference>
<reference evidence="4" key="1">
    <citation type="journal article" date="2019" name="Int. J. Syst. Evol. Microbiol.">
        <title>The Global Catalogue of Microorganisms (GCM) 10K type strain sequencing project: providing services to taxonomists for standard genome sequencing and annotation.</title>
        <authorList>
            <consortium name="The Broad Institute Genomics Platform"/>
            <consortium name="The Broad Institute Genome Sequencing Center for Infectious Disease"/>
            <person name="Wu L."/>
            <person name="Ma J."/>
        </authorList>
    </citation>
    <scope>NUCLEOTIDE SEQUENCE [LARGE SCALE GENOMIC DNA]</scope>
    <source>
        <strain evidence="4">JCM 14307</strain>
    </source>
</reference>
<protein>
    <submittedName>
        <fullName evidence="3">Tetratricopeptide repeat protein</fullName>
    </submittedName>
</protein>
<dbReference type="RefSeq" id="WP_344159037.1">
    <property type="nucleotide sequence ID" value="NZ_BAAANF010000019.1"/>
</dbReference>
<gene>
    <name evidence="3" type="ORF">GCM10009745_59540</name>
</gene>
<evidence type="ECO:0000259" key="2">
    <source>
        <dbReference type="SMART" id="SM00382"/>
    </source>
</evidence>
<dbReference type="SMART" id="SM00382">
    <property type="entry name" value="AAA"/>
    <property type="match status" value="1"/>
</dbReference>
<organism evidence="3 4">
    <name type="scientific">Kribbella yunnanensis</name>
    <dbReference type="NCBI Taxonomy" id="190194"/>
    <lineage>
        <taxon>Bacteria</taxon>
        <taxon>Bacillati</taxon>
        <taxon>Actinomycetota</taxon>
        <taxon>Actinomycetes</taxon>
        <taxon>Propionibacteriales</taxon>
        <taxon>Kribbellaceae</taxon>
        <taxon>Kribbella</taxon>
    </lineage>
</organism>
<dbReference type="PRINTS" id="PR00364">
    <property type="entry name" value="DISEASERSIST"/>
</dbReference>
<name>A0ABP4UEF1_9ACTN</name>
<dbReference type="InterPro" id="IPR019734">
    <property type="entry name" value="TPR_rpt"/>
</dbReference>
<accession>A0ABP4UEF1</accession>
<evidence type="ECO:0000313" key="3">
    <source>
        <dbReference type="EMBL" id="GAA1704124.1"/>
    </source>
</evidence>